<dbReference type="Pfam" id="PF18029">
    <property type="entry name" value="Glyoxalase_6"/>
    <property type="match status" value="1"/>
</dbReference>
<dbReference type="EMBL" id="FWXV01000003">
    <property type="protein sequence ID" value="SMD05416.1"/>
    <property type="molecule type" value="Genomic_DNA"/>
</dbReference>
<dbReference type="CDD" id="cd06587">
    <property type="entry name" value="VOC"/>
    <property type="match status" value="1"/>
</dbReference>
<dbReference type="PANTHER" id="PTHR35908:SF1">
    <property type="entry name" value="CONSERVED PROTEIN"/>
    <property type="match status" value="1"/>
</dbReference>
<keyword evidence="3" id="KW-1185">Reference proteome</keyword>
<evidence type="ECO:0000313" key="3">
    <source>
        <dbReference type="Proteomes" id="UP000192674"/>
    </source>
</evidence>
<name>A0A1Y5XPU9_KIBAR</name>
<dbReference type="OrthoDB" id="5524593at2"/>
<dbReference type="Proteomes" id="UP000192674">
    <property type="component" value="Unassembled WGS sequence"/>
</dbReference>
<dbReference type="PANTHER" id="PTHR35908">
    <property type="entry name" value="HYPOTHETICAL FUSION PROTEIN"/>
    <property type="match status" value="1"/>
</dbReference>
<protein>
    <recommendedName>
        <fullName evidence="1">Glyoxalase-like domain-containing protein</fullName>
    </recommendedName>
</protein>
<reference evidence="2 3" key="1">
    <citation type="submission" date="2017-04" db="EMBL/GenBank/DDBJ databases">
        <authorList>
            <person name="Afonso C.L."/>
            <person name="Miller P.J."/>
            <person name="Scott M.A."/>
            <person name="Spackman E."/>
            <person name="Goraichik I."/>
            <person name="Dimitrov K.M."/>
            <person name="Suarez D.L."/>
            <person name="Swayne D.E."/>
        </authorList>
    </citation>
    <scope>NUCLEOTIDE SEQUENCE [LARGE SCALE GENOMIC DNA]</scope>
    <source>
        <strain evidence="2 3">DSM 43828</strain>
    </source>
</reference>
<dbReference type="RefSeq" id="WP_084428381.1">
    <property type="nucleotide sequence ID" value="NZ_FWXV01000003.1"/>
</dbReference>
<proteinExistence type="predicted"/>
<dbReference type="SUPFAM" id="SSF54593">
    <property type="entry name" value="Glyoxalase/Bleomycin resistance protein/Dihydroxybiphenyl dioxygenase"/>
    <property type="match status" value="1"/>
</dbReference>
<gene>
    <name evidence="2" type="ORF">SAMN05661093_03953</name>
</gene>
<dbReference type="InterPro" id="IPR029068">
    <property type="entry name" value="Glyas_Bleomycin-R_OHBP_Dase"/>
</dbReference>
<organism evidence="2 3">
    <name type="scientific">Kibdelosporangium aridum</name>
    <dbReference type="NCBI Taxonomy" id="2030"/>
    <lineage>
        <taxon>Bacteria</taxon>
        <taxon>Bacillati</taxon>
        <taxon>Actinomycetota</taxon>
        <taxon>Actinomycetes</taxon>
        <taxon>Pseudonocardiales</taxon>
        <taxon>Pseudonocardiaceae</taxon>
        <taxon>Kibdelosporangium</taxon>
    </lineage>
</organism>
<accession>A0A1Y5XPU9</accession>
<dbReference type="InterPro" id="IPR041581">
    <property type="entry name" value="Glyoxalase_6"/>
</dbReference>
<evidence type="ECO:0000259" key="1">
    <source>
        <dbReference type="Pfam" id="PF18029"/>
    </source>
</evidence>
<sequence>MASRIHNVSLNALDAYGLAEFWAKVYDRPIDEVDKPGDPEVAIDLGGGMNMFFQQVPEAKTPLRNRMHICLQPDTTRDEEVDRLQGLGAKLLEDFRRPDGTGWVVMADPEGNEFCVERSTAERAAT</sequence>
<dbReference type="AlphaFoldDB" id="A0A1Y5XPU9"/>
<feature type="domain" description="Glyoxalase-like" evidence="1">
    <location>
        <begin position="8"/>
        <end position="116"/>
    </location>
</feature>
<dbReference type="Gene3D" id="3.10.180.10">
    <property type="entry name" value="2,3-Dihydroxybiphenyl 1,2-Dioxygenase, domain 1"/>
    <property type="match status" value="1"/>
</dbReference>
<evidence type="ECO:0000313" key="2">
    <source>
        <dbReference type="EMBL" id="SMD05416.1"/>
    </source>
</evidence>